<proteinExistence type="predicted"/>
<evidence type="ECO:0000313" key="1">
    <source>
        <dbReference type="EMBL" id="OVE46682.1"/>
    </source>
</evidence>
<keyword evidence="2" id="KW-1185">Reference proteome</keyword>
<dbReference type="AlphaFoldDB" id="A0A202B5K3"/>
<accession>A0A202B5K3</accession>
<sequence length="131" mass="15659">MNDAVALDKISVVKEMMLAAVKSRQRIPYRQLYEVMKPYEEHEVIYYTLEHACKELVPREDAILEAMLYTKNNRLPASGFFSIYRNVRYREFVDQFGNVHEMALSDEDKEQITKWELKRIADYFSDSPYLY</sequence>
<dbReference type="EMBL" id="NHOO01000016">
    <property type="protein sequence ID" value="OVE46682.1"/>
    <property type="molecule type" value="Genomic_DNA"/>
</dbReference>
<name>A0A202B5K3_CHRVL</name>
<dbReference type="Proteomes" id="UP000196342">
    <property type="component" value="Unassembled WGS sequence"/>
</dbReference>
<protein>
    <submittedName>
        <fullName evidence="1">Uncharacterized protein</fullName>
    </submittedName>
</protein>
<evidence type="ECO:0000313" key="2">
    <source>
        <dbReference type="Proteomes" id="UP000196342"/>
    </source>
</evidence>
<gene>
    <name evidence="1" type="ORF">CBW21_17450</name>
</gene>
<comment type="caution">
    <text evidence="1">The sequence shown here is derived from an EMBL/GenBank/DDBJ whole genome shotgun (WGS) entry which is preliminary data.</text>
</comment>
<organism evidence="1 2">
    <name type="scientific">Chromobacterium violaceum</name>
    <dbReference type="NCBI Taxonomy" id="536"/>
    <lineage>
        <taxon>Bacteria</taxon>
        <taxon>Pseudomonadati</taxon>
        <taxon>Pseudomonadota</taxon>
        <taxon>Betaproteobacteria</taxon>
        <taxon>Neisseriales</taxon>
        <taxon>Chromobacteriaceae</taxon>
        <taxon>Chromobacterium</taxon>
    </lineage>
</organism>
<reference evidence="1 2" key="1">
    <citation type="submission" date="2017-05" db="EMBL/GenBank/DDBJ databases">
        <title>Chromobacterium violaceum GHPS1 isolated from Hydrocarbon polluted soil in French Guiana display an awesome secondary metabolite arsenal and a battery of drug and heavy-metal-resistance and detoxification of xenobiotics proteins.</title>
        <authorList>
            <person name="Belbahri L."/>
        </authorList>
    </citation>
    <scope>NUCLEOTIDE SEQUENCE [LARGE SCALE GENOMIC DNA]</scope>
    <source>
        <strain evidence="1 2">GHPS1</strain>
    </source>
</reference>
<dbReference type="RefSeq" id="WP_087698453.1">
    <property type="nucleotide sequence ID" value="NZ_NHOO01000016.1"/>
</dbReference>